<proteinExistence type="predicted"/>
<reference evidence="1 2" key="1">
    <citation type="submission" date="2020-04" db="EMBL/GenBank/DDBJ databases">
        <authorList>
            <person name="Hitch T.C.A."/>
            <person name="Wylensek D."/>
            <person name="Clavel T."/>
        </authorList>
    </citation>
    <scope>NUCLEOTIDE SEQUENCE [LARGE SCALE GENOMIC DNA]</scope>
    <source>
        <strain evidence="1 2">PG-251-APC-1</strain>
    </source>
</reference>
<evidence type="ECO:0000313" key="2">
    <source>
        <dbReference type="Proteomes" id="UP000522333"/>
    </source>
</evidence>
<name>A0A848CF70_9BACT</name>
<sequence>MSTQTNTTADALMGLADAFEKVAMAIEEQEANEKTAGYQGDYGSLGGSAITDGDALTNFLLS</sequence>
<dbReference type="Proteomes" id="UP000522333">
    <property type="component" value="Unassembled WGS sequence"/>
</dbReference>
<dbReference type="AlphaFoldDB" id="A0A848CF70"/>
<comment type="caution">
    <text evidence="1">The sequence shown here is derived from an EMBL/GenBank/DDBJ whole genome shotgun (WGS) entry which is preliminary data.</text>
</comment>
<dbReference type="EMBL" id="JABAFY010000052">
    <property type="protein sequence ID" value="NME52948.1"/>
    <property type="molecule type" value="Genomic_DNA"/>
</dbReference>
<organism evidence="1 2">
    <name type="scientific">Desulfovibrio piger</name>
    <dbReference type="NCBI Taxonomy" id="901"/>
    <lineage>
        <taxon>Bacteria</taxon>
        <taxon>Pseudomonadati</taxon>
        <taxon>Thermodesulfobacteriota</taxon>
        <taxon>Desulfovibrionia</taxon>
        <taxon>Desulfovibrionales</taxon>
        <taxon>Desulfovibrionaceae</taxon>
        <taxon>Desulfovibrio</taxon>
    </lineage>
</organism>
<evidence type="ECO:0000313" key="1">
    <source>
        <dbReference type="EMBL" id="NME52948.1"/>
    </source>
</evidence>
<protein>
    <submittedName>
        <fullName evidence="1">Uncharacterized protein</fullName>
    </submittedName>
</protein>
<accession>A0A848CF70</accession>
<gene>
    <name evidence="1" type="ORF">HF854_10580</name>
</gene>
<dbReference type="RefSeq" id="WP_168936249.1">
    <property type="nucleotide sequence ID" value="NZ_JABAFY010000052.1"/>
</dbReference>